<name>A0ACC2DDS2_DIPCM</name>
<reference evidence="2" key="1">
    <citation type="journal article" date="2024" name="Proc. Natl. Acad. Sci. U.S.A.">
        <title>Extraordinary preservation of gene collinearity over three hundred million years revealed in homosporous lycophytes.</title>
        <authorList>
            <person name="Li C."/>
            <person name="Wickell D."/>
            <person name="Kuo L.Y."/>
            <person name="Chen X."/>
            <person name="Nie B."/>
            <person name="Liao X."/>
            <person name="Peng D."/>
            <person name="Ji J."/>
            <person name="Jenkins J."/>
            <person name="Williams M."/>
            <person name="Shu S."/>
            <person name="Plott C."/>
            <person name="Barry K."/>
            <person name="Rajasekar S."/>
            <person name="Grimwood J."/>
            <person name="Han X."/>
            <person name="Sun S."/>
            <person name="Hou Z."/>
            <person name="He W."/>
            <person name="Dai G."/>
            <person name="Sun C."/>
            <person name="Schmutz J."/>
            <person name="Leebens-Mack J.H."/>
            <person name="Li F.W."/>
            <person name="Wang L."/>
        </authorList>
    </citation>
    <scope>NUCLEOTIDE SEQUENCE [LARGE SCALE GENOMIC DNA]</scope>
    <source>
        <strain evidence="2">cv. PW_Plant_1</strain>
    </source>
</reference>
<protein>
    <submittedName>
        <fullName evidence="1">Uncharacterized protein</fullName>
    </submittedName>
</protein>
<evidence type="ECO:0000313" key="2">
    <source>
        <dbReference type="Proteomes" id="UP001162992"/>
    </source>
</evidence>
<sequence>MMMDVDGLSVTCAGLGCIVEDIDRPFTGRYLKGEDCLENLKDLQRFLRRDHPKSREVFFQLGRWNTVGRNLVPIICNYQEDRNLVLNAGIKVVVFLTMPVDPMSDNISQQIEYLHHFKAAFLENDAVAGTVALLEEALEHLEIGSLTEDDWKMVQLVITLFRNLLAVSTPILPSMASTNPQWSYMRDAFLECLFQESVIDLLLALQQYVAGSHGIAQKENCLLLEILYHIFWGLRPDVLARIEADSKLAKNHGGKIGTSLQAMLEEEKEERKRLRLKDLPRHSRFSGTFVQIDKDGSRKIFTRNPFLSPFDNMSKRHQIKRGPVKPVAQDLASDTMPSKENVLKLLKLLADQFLATGYNILMQTVKEDIRKERTGLQAVDVVMFFKVAQFFTCYQCCRVSKSQEPRQFPCSEILTEDKADVLFDGQMCGPISSTMDEDMFMLVLMKWNEYSESAKETNDWFALATAGTLMKDMIRMLDIVLKARNCSSDAEQDVRVARILLFKVFYDQTESGVLHLIHQLIRTFDMHKQPRTQLADLVEMAHVVIRLLESLTEAEGALRVLKKRHKGNRRKDLKEQSSQHDALEHDTQDESLPDDLMIKLNKQGSSTNRVAEVQISNCSELQIAVGLESVEEAEGKKIEQDPENETYEFEDQLLLETNFEDGEELAELSKDQNKGKEKIVLDEVEVEEEDGETDDDSKTKETSLSMQQIVSKFANNTVVKNYCWLLKFFSSNTPALNYYIVRMLQRICSECALEPMLYQLSILQTFYEVLSDKKMEKSEEHKHMISFLKSIVRHMFKMLKLQPFLFVELLFWKTRQDCHAISATDMISNLGGVSRKVAPKRGNSIADALGDDEVDVPHNEDQDLCEKNSVLGKNTTAESLGGAERKESSRKKKKGPFTEEEEILIKELFEQFKDTRSCTRLIAQTLDAEGKYSTSQVGRKLKQLGLHRATKKPSSTLLEGLNSEEEQADGDFSETFDADEAQTKSDSNQDTLDEEEDDQPLGMLFLRCKEKKIASAKPSDKNGVADANQCSIRKNIMQIKRKKRSEASSIEDLEVNNESLGTSLKGSSNEEGREELETSSFQSSKSLPRLHKRLVQILERHTSMGLETSADTEDLMLPSPGMSGLERTLTDNDSWKNTFEETLLLEDNVKVDSSALLRHIRSGEDRFYKLPKTSRRKGFVIDEDD</sequence>
<gene>
    <name evidence="1" type="ORF">O6H91_06G056900</name>
</gene>
<proteinExistence type="predicted"/>
<dbReference type="EMBL" id="CM055097">
    <property type="protein sequence ID" value="KAJ7552479.1"/>
    <property type="molecule type" value="Genomic_DNA"/>
</dbReference>
<keyword evidence="2" id="KW-1185">Reference proteome</keyword>
<evidence type="ECO:0000313" key="1">
    <source>
        <dbReference type="EMBL" id="KAJ7552479.1"/>
    </source>
</evidence>
<comment type="caution">
    <text evidence="1">The sequence shown here is derived from an EMBL/GenBank/DDBJ whole genome shotgun (WGS) entry which is preliminary data.</text>
</comment>
<organism evidence="1 2">
    <name type="scientific">Diphasiastrum complanatum</name>
    <name type="common">Issler's clubmoss</name>
    <name type="synonym">Lycopodium complanatum</name>
    <dbReference type="NCBI Taxonomy" id="34168"/>
    <lineage>
        <taxon>Eukaryota</taxon>
        <taxon>Viridiplantae</taxon>
        <taxon>Streptophyta</taxon>
        <taxon>Embryophyta</taxon>
        <taxon>Tracheophyta</taxon>
        <taxon>Lycopodiopsida</taxon>
        <taxon>Lycopodiales</taxon>
        <taxon>Lycopodiaceae</taxon>
        <taxon>Lycopodioideae</taxon>
        <taxon>Diphasiastrum</taxon>
    </lineage>
</organism>
<dbReference type="Proteomes" id="UP001162992">
    <property type="component" value="Chromosome 6"/>
</dbReference>
<accession>A0ACC2DDS2</accession>